<evidence type="ECO:0000256" key="1">
    <source>
        <dbReference type="ARBA" id="ARBA00022723"/>
    </source>
</evidence>
<evidence type="ECO:0000313" key="6">
    <source>
        <dbReference type="Proteomes" id="UP000078551"/>
    </source>
</evidence>
<dbReference type="GO" id="GO:0016878">
    <property type="term" value="F:acid-thiol ligase activity"/>
    <property type="evidence" value="ECO:0007669"/>
    <property type="project" value="UniProtKB-ARBA"/>
</dbReference>
<feature type="domain" description="AMP-binding enzyme C-terminal" evidence="3">
    <location>
        <begin position="414"/>
        <end position="488"/>
    </location>
</feature>
<proteinExistence type="predicted"/>
<dbReference type="EMBL" id="CP064935">
    <property type="protein sequence ID" value="QPK12463.1"/>
    <property type="molecule type" value="Genomic_DNA"/>
</dbReference>
<geneLocation type="plasmid" evidence="5 7">
    <name>pBS3d</name>
</geneLocation>
<keyword evidence="1" id="KW-0479">Metal-binding</keyword>
<dbReference type="InterPro" id="IPR000873">
    <property type="entry name" value="AMP-dep_synth/lig_dom"/>
</dbReference>
<feature type="domain" description="AMP-dependent synthetase/ligase" evidence="2">
    <location>
        <begin position="16"/>
        <end position="363"/>
    </location>
</feature>
<gene>
    <name evidence="4" type="ORF">AMC81_PE00806</name>
    <name evidence="5" type="ORF">HER27_031150</name>
</gene>
<sequence>MAYRNYRTILHALLDWGERTPDAAAVTDGDTEISYASLASLVEAASRRLVSLGVQRQDRVVLVGNNTWQWVVCYLATMRIGAISVPMNNRLAPAQVGELLEILEARIVLADDLHLGMFKECAGVDVFSITGSAGRSFFSLETATEFPALPEASEDALISFTSGTTGVPKGAVITHKALRQNAEVFADLIGDDPSPSTLIVAPLFHNTGFVDQLCTMLFLGGRSDLLSRYRTQGAIEACQRRPVSFVTAVPSVLRMMMTAEGAEAIYGSARLVLFGGSPMPAPWSLEMHQRWPNLRLVHGYGLTEFTSCCTLLPPEFILSHGDSIGYPAKGVELRLVDEDGHDVPDGVPGEIWVRGETRMREYWRRPDVTAEKIQGEWLRTGDLGERRELGLLYHVGRRDDVINRGGEKILPSFIEAAMAKIPEVAQAVVFGIPHPVLQNSIVAALEPRPDTKVNVPALLDFLRTQLPGYAVPETIIVGNDLPRTASGKLDRRAVRAAYLSSAQGH</sequence>
<protein>
    <submittedName>
        <fullName evidence="4">AMP-dependent synthetase/ligase protein</fullName>
    </submittedName>
    <submittedName>
        <fullName evidence="5">Acyl--CoA ligase</fullName>
    </submittedName>
</protein>
<evidence type="ECO:0000259" key="2">
    <source>
        <dbReference type="Pfam" id="PF00501"/>
    </source>
</evidence>
<evidence type="ECO:0000313" key="5">
    <source>
        <dbReference type="EMBL" id="QPK12463.1"/>
    </source>
</evidence>
<organism evidence="5 7">
    <name type="scientific">Rhizobium phaseoli</name>
    <dbReference type="NCBI Taxonomy" id="396"/>
    <lineage>
        <taxon>Bacteria</taxon>
        <taxon>Pseudomonadati</taxon>
        <taxon>Pseudomonadota</taxon>
        <taxon>Alphaproteobacteria</taxon>
        <taxon>Hyphomicrobiales</taxon>
        <taxon>Rhizobiaceae</taxon>
        <taxon>Rhizobium/Agrobacterium group</taxon>
        <taxon>Rhizobium</taxon>
    </lineage>
</organism>
<dbReference type="Proteomes" id="UP000078551">
    <property type="component" value="Plasmid pRphaN771e"/>
</dbReference>
<dbReference type="KEGG" id="rpha:AMC79_PD00729"/>
<dbReference type="SUPFAM" id="SSF56801">
    <property type="entry name" value="Acetyl-CoA synthetase-like"/>
    <property type="match status" value="1"/>
</dbReference>
<dbReference type="PANTHER" id="PTHR43767:SF1">
    <property type="entry name" value="NONRIBOSOMAL PEPTIDE SYNTHASE PES1 (EUROFUNG)-RELATED"/>
    <property type="match status" value="1"/>
</dbReference>
<reference evidence="5 7" key="2">
    <citation type="submission" date="2020-11" db="EMBL/GenBank/DDBJ databases">
        <title>Indigenous Rhizobia Nodulating Common beans in Western Kenya.</title>
        <authorList>
            <person name="Wekesa C.S."/>
            <person name="Oelmueller R."/>
            <person name="Furch A.C."/>
        </authorList>
    </citation>
    <scope>NUCLEOTIDE SEQUENCE [LARGE SCALE GENOMIC DNA]</scope>
    <source>
        <strain evidence="7">BS3</strain>
        <strain evidence="5">S3</strain>
        <plasmid evidence="5 7">pBS3d</plasmid>
    </source>
</reference>
<name>A0A192TMD8_9HYPH</name>
<reference evidence="4 6" key="1">
    <citation type="submission" date="2015-11" db="EMBL/GenBank/DDBJ databases">
        <title>The limits of bacterial species coexistence and the symbiotic plasmid transference in sympatric Rhizobium populations.</title>
        <authorList>
            <person name="Perez-Carrascal O.M."/>
            <person name="VanInsberghe D."/>
            <person name="Juarez S."/>
            <person name="Polz M.F."/>
            <person name="Vinuesa P."/>
            <person name="Gonzalez V."/>
        </authorList>
    </citation>
    <scope>NUCLEOTIDE SEQUENCE [LARGE SCALE GENOMIC DNA]</scope>
    <source>
        <strain evidence="4 6">N771</strain>
        <plasmid evidence="4 6">pRphaN771e</plasmid>
    </source>
</reference>
<dbReference type="RefSeq" id="WP_037113466.1">
    <property type="nucleotide sequence ID" value="NZ_CP013531.1"/>
</dbReference>
<dbReference type="Pfam" id="PF13193">
    <property type="entry name" value="AMP-binding_C"/>
    <property type="match status" value="1"/>
</dbReference>
<dbReference type="GO" id="GO:0046872">
    <property type="term" value="F:metal ion binding"/>
    <property type="evidence" value="ECO:0007669"/>
    <property type="project" value="UniProtKB-KW"/>
</dbReference>
<evidence type="ECO:0000313" key="4">
    <source>
        <dbReference type="EMBL" id="ANL89049.1"/>
    </source>
</evidence>
<evidence type="ECO:0000313" key="7">
    <source>
        <dbReference type="Proteomes" id="UP000540266"/>
    </source>
</evidence>
<dbReference type="Pfam" id="PF00501">
    <property type="entry name" value="AMP-binding"/>
    <property type="match status" value="1"/>
</dbReference>
<dbReference type="AlphaFoldDB" id="A0A192TMD8"/>
<dbReference type="Proteomes" id="UP000540266">
    <property type="component" value="Plasmid pBS3d"/>
</dbReference>
<dbReference type="EMBL" id="CP013573">
    <property type="protein sequence ID" value="ANL89049.1"/>
    <property type="molecule type" value="Genomic_DNA"/>
</dbReference>
<dbReference type="PROSITE" id="PS00455">
    <property type="entry name" value="AMP_BINDING"/>
    <property type="match status" value="1"/>
</dbReference>
<dbReference type="GeneID" id="45961423"/>
<dbReference type="OrthoDB" id="9803968at2"/>
<dbReference type="PANTHER" id="PTHR43767">
    <property type="entry name" value="LONG-CHAIN-FATTY-ACID--COA LIGASE"/>
    <property type="match status" value="1"/>
</dbReference>
<dbReference type="InterPro" id="IPR020845">
    <property type="entry name" value="AMP-binding_CS"/>
</dbReference>
<evidence type="ECO:0000259" key="3">
    <source>
        <dbReference type="Pfam" id="PF13193"/>
    </source>
</evidence>
<dbReference type="InterPro" id="IPR050237">
    <property type="entry name" value="ATP-dep_AMP-bd_enzyme"/>
</dbReference>
<keyword evidence="6" id="KW-1185">Reference proteome</keyword>
<keyword evidence="5" id="KW-0614">Plasmid</keyword>
<dbReference type="Gene3D" id="3.30.300.30">
    <property type="match status" value="1"/>
</dbReference>
<dbReference type="InterPro" id="IPR025110">
    <property type="entry name" value="AMP-bd_C"/>
</dbReference>
<accession>A0A192TMD8</accession>
<keyword evidence="5" id="KW-0436">Ligase</keyword>
<geneLocation type="plasmid" evidence="4 6">
    <name>pRphaN771e</name>
</geneLocation>
<dbReference type="Gene3D" id="3.40.50.12780">
    <property type="entry name" value="N-terminal domain of ligase-like"/>
    <property type="match status" value="1"/>
</dbReference>
<dbReference type="InterPro" id="IPR042099">
    <property type="entry name" value="ANL_N_sf"/>
</dbReference>
<dbReference type="InterPro" id="IPR045851">
    <property type="entry name" value="AMP-bd_C_sf"/>
</dbReference>